<comment type="similarity">
    <text evidence="1">Belongs to the histone H3 family.</text>
</comment>
<dbReference type="Gramene" id="Zm00001eb291210_T003">
    <property type="protein sequence ID" value="Zm00001eb291210_P003"/>
    <property type="gene ID" value="Zm00001eb291210"/>
</dbReference>
<sequence length="91" mass="10289">MQERAAGTGGRAASGGDSVKKTKPRHRWRPGTVALREIRKYQKSTEPLIPFAPFVREGVNQFRNKRESRALYRRSPPCAARGSRIPLDRTV</sequence>
<evidence type="ECO:0000313" key="4">
    <source>
        <dbReference type="Proteomes" id="UP000007305"/>
    </source>
</evidence>
<dbReference type="PRINTS" id="PR00622">
    <property type="entry name" value="HISTONEH3"/>
</dbReference>
<accession>A0A804UC06</accession>
<dbReference type="Gramene" id="Zm00001eb291210_T001">
    <property type="protein sequence ID" value="Zm00001eb291210_P001"/>
    <property type="gene ID" value="Zm00001eb291210"/>
</dbReference>
<dbReference type="InterPro" id="IPR009072">
    <property type="entry name" value="Histone-fold"/>
</dbReference>
<name>A0A804UC06_MAIZE</name>
<dbReference type="GO" id="GO:0030527">
    <property type="term" value="F:structural constituent of chromatin"/>
    <property type="evidence" value="ECO:0007669"/>
    <property type="project" value="InterPro"/>
</dbReference>
<dbReference type="Proteomes" id="UP000007305">
    <property type="component" value="Chromosome 6"/>
</dbReference>
<dbReference type="EnsemblPlants" id="Zm00001eb291210_T003">
    <property type="protein sequence ID" value="Zm00001eb291210_P003"/>
    <property type="gene ID" value="Zm00001eb291210"/>
</dbReference>
<evidence type="ECO:0008006" key="6">
    <source>
        <dbReference type="Google" id="ProtNLM"/>
    </source>
</evidence>
<reference evidence="4" key="1">
    <citation type="journal article" date="2009" name="Science">
        <title>The B73 maize genome: complexity, diversity, and dynamics.</title>
        <authorList>
            <person name="Schnable P.S."/>
            <person name="Ware D."/>
            <person name="Fulton R.S."/>
            <person name="Stein J.C."/>
            <person name="Wei F."/>
            <person name="Pasternak S."/>
            <person name="Liang C."/>
            <person name="Zhang J."/>
            <person name="Fulton L."/>
            <person name="Graves T.A."/>
            <person name="Minx P."/>
            <person name="Reily A.D."/>
            <person name="Courtney L."/>
            <person name="Kruchowski S.S."/>
            <person name="Tomlinson C."/>
            <person name="Strong C."/>
            <person name="Delehaunty K."/>
            <person name="Fronick C."/>
            <person name="Courtney B."/>
            <person name="Rock S.M."/>
            <person name="Belter E."/>
            <person name="Du F."/>
            <person name="Kim K."/>
            <person name="Abbott R.M."/>
            <person name="Cotton M."/>
            <person name="Levy A."/>
            <person name="Marchetto P."/>
            <person name="Ochoa K."/>
            <person name="Jackson S.M."/>
            <person name="Gillam B."/>
            <person name="Chen W."/>
            <person name="Yan L."/>
            <person name="Higginbotham J."/>
            <person name="Cardenas M."/>
            <person name="Waligorski J."/>
            <person name="Applebaum E."/>
            <person name="Phelps L."/>
            <person name="Falcone J."/>
            <person name="Kanchi K."/>
            <person name="Thane T."/>
            <person name="Scimone A."/>
            <person name="Thane N."/>
            <person name="Henke J."/>
            <person name="Wang T."/>
            <person name="Ruppert J."/>
            <person name="Shah N."/>
            <person name="Rotter K."/>
            <person name="Hodges J."/>
            <person name="Ingenthron E."/>
            <person name="Cordes M."/>
            <person name="Kohlberg S."/>
            <person name="Sgro J."/>
            <person name="Delgado B."/>
            <person name="Mead K."/>
            <person name="Chinwalla A."/>
            <person name="Leonard S."/>
            <person name="Crouse K."/>
            <person name="Collura K."/>
            <person name="Kudrna D."/>
            <person name="Currie J."/>
            <person name="He R."/>
            <person name="Angelova A."/>
            <person name="Rajasekar S."/>
            <person name="Mueller T."/>
            <person name="Lomeli R."/>
            <person name="Scara G."/>
            <person name="Ko A."/>
            <person name="Delaney K."/>
            <person name="Wissotski M."/>
            <person name="Lopez G."/>
            <person name="Campos D."/>
            <person name="Braidotti M."/>
            <person name="Ashley E."/>
            <person name="Golser W."/>
            <person name="Kim H."/>
            <person name="Lee S."/>
            <person name="Lin J."/>
            <person name="Dujmic Z."/>
            <person name="Kim W."/>
            <person name="Talag J."/>
            <person name="Zuccolo A."/>
            <person name="Fan C."/>
            <person name="Sebastian A."/>
            <person name="Kramer M."/>
            <person name="Spiegel L."/>
            <person name="Nascimento L."/>
            <person name="Zutavern T."/>
            <person name="Miller B."/>
            <person name="Ambroise C."/>
            <person name="Muller S."/>
            <person name="Spooner W."/>
            <person name="Narechania A."/>
            <person name="Ren L."/>
            <person name="Wei S."/>
            <person name="Kumari S."/>
            <person name="Faga B."/>
            <person name="Levy M.J."/>
            <person name="McMahan L."/>
            <person name="Van Buren P."/>
            <person name="Vaughn M.W."/>
            <person name="Ying K."/>
            <person name="Yeh C.-T."/>
            <person name="Emrich S.J."/>
            <person name="Jia Y."/>
            <person name="Kalyanaraman A."/>
            <person name="Hsia A.-P."/>
            <person name="Barbazuk W.B."/>
            <person name="Baucom R.S."/>
            <person name="Brutnell T.P."/>
            <person name="Carpita N.C."/>
            <person name="Chaparro C."/>
            <person name="Chia J.-M."/>
            <person name="Deragon J.-M."/>
            <person name="Estill J.C."/>
            <person name="Fu Y."/>
            <person name="Jeddeloh J.A."/>
            <person name="Han Y."/>
            <person name="Lee H."/>
            <person name="Li P."/>
            <person name="Lisch D.R."/>
            <person name="Liu S."/>
            <person name="Liu Z."/>
            <person name="Nagel D.H."/>
            <person name="McCann M.C."/>
            <person name="SanMiguel P."/>
            <person name="Myers A.M."/>
            <person name="Nettleton D."/>
            <person name="Nguyen J."/>
            <person name="Penning B.W."/>
            <person name="Ponnala L."/>
            <person name="Schneider K.L."/>
            <person name="Schwartz D.C."/>
            <person name="Sharma A."/>
            <person name="Soderlund C."/>
            <person name="Springer N.M."/>
            <person name="Sun Q."/>
            <person name="Wang H."/>
            <person name="Waterman M."/>
            <person name="Westerman R."/>
            <person name="Wolfgruber T.K."/>
            <person name="Yang L."/>
            <person name="Yu Y."/>
            <person name="Zhang L."/>
            <person name="Zhou S."/>
            <person name="Zhu Q."/>
            <person name="Bennetzen J.L."/>
            <person name="Dawe R.K."/>
            <person name="Jiang J."/>
            <person name="Jiang N."/>
            <person name="Presting G.G."/>
            <person name="Wessler S.R."/>
            <person name="Aluru S."/>
            <person name="Martienssen R.A."/>
            <person name="Clifton S.W."/>
            <person name="McCombie W.R."/>
            <person name="Wing R.A."/>
            <person name="Wilson R.K."/>
        </authorList>
    </citation>
    <scope>NUCLEOTIDE SEQUENCE [LARGE SCALE GENOMIC DNA]</scope>
    <source>
        <strain evidence="4">cv. B73</strain>
    </source>
</reference>
<dbReference type="SUPFAM" id="SSF47113">
    <property type="entry name" value="Histone-fold"/>
    <property type="match status" value="1"/>
</dbReference>
<feature type="region of interest" description="Disordered" evidence="2">
    <location>
        <begin position="1"/>
        <end position="29"/>
    </location>
</feature>
<dbReference type="OrthoDB" id="842664at2759"/>
<evidence type="ECO:0000313" key="3">
    <source>
        <dbReference type="EnsemblPlants" id="Zm00001eb291210_P003"/>
    </source>
</evidence>
<dbReference type="InterPro" id="IPR000164">
    <property type="entry name" value="Histone_H3/CENP-A"/>
</dbReference>
<dbReference type="EnsemblPlants" id="Zm00001eb291210_T001">
    <property type="protein sequence ID" value="Zm00001eb291210_P001"/>
    <property type="gene ID" value="Zm00001eb291210"/>
</dbReference>
<evidence type="ECO:0007829" key="5">
    <source>
        <dbReference type="PeptideAtlas" id="A0A804UC06"/>
    </source>
</evidence>
<evidence type="ECO:0000256" key="2">
    <source>
        <dbReference type="SAM" id="MobiDB-lite"/>
    </source>
</evidence>
<dbReference type="AlphaFoldDB" id="A0A804UC06"/>
<dbReference type="PANTHER" id="PTHR45810:SF1">
    <property type="entry name" value="HISTONE H3-LIKE CENTROMERIC PROTEIN A"/>
    <property type="match status" value="1"/>
</dbReference>
<dbReference type="GO" id="GO:0003677">
    <property type="term" value="F:DNA binding"/>
    <property type="evidence" value="ECO:0007669"/>
    <property type="project" value="InterPro"/>
</dbReference>
<keyword evidence="4" id="KW-1185">Reference proteome</keyword>
<evidence type="ECO:0000256" key="1">
    <source>
        <dbReference type="ARBA" id="ARBA00010343"/>
    </source>
</evidence>
<dbReference type="GO" id="GO:0046982">
    <property type="term" value="F:protein heterodimerization activity"/>
    <property type="evidence" value="ECO:0007669"/>
    <property type="project" value="InterPro"/>
</dbReference>
<proteinExistence type="evidence at protein level"/>
<reference evidence="3" key="3">
    <citation type="submission" date="2021-05" db="UniProtKB">
        <authorList>
            <consortium name="EnsemblPlants"/>
        </authorList>
    </citation>
    <scope>IDENTIFICATION</scope>
    <source>
        <strain evidence="3">cv. B73</strain>
    </source>
</reference>
<reference evidence="3" key="2">
    <citation type="submission" date="2019-07" db="EMBL/GenBank/DDBJ databases">
        <authorList>
            <person name="Seetharam A."/>
            <person name="Woodhouse M."/>
            <person name="Cannon E."/>
        </authorList>
    </citation>
    <scope>NUCLEOTIDE SEQUENCE [LARGE SCALE GENOMIC DNA]</scope>
    <source>
        <strain evidence="3">cv. B73</strain>
    </source>
</reference>
<gene>
    <name evidence="3" type="primary">LOC542500</name>
</gene>
<keyword evidence="5" id="KW-1267">Proteomics identification</keyword>
<organism evidence="3 4">
    <name type="scientific">Zea mays</name>
    <name type="common">Maize</name>
    <dbReference type="NCBI Taxonomy" id="4577"/>
    <lineage>
        <taxon>Eukaryota</taxon>
        <taxon>Viridiplantae</taxon>
        <taxon>Streptophyta</taxon>
        <taxon>Embryophyta</taxon>
        <taxon>Tracheophyta</taxon>
        <taxon>Spermatophyta</taxon>
        <taxon>Magnoliopsida</taxon>
        <taxon>Liliopsida</taxon>
        <taxon>Poales</taxon>
        <taxon>Poaceae</taxon>
        <taxon>PACMAD clade</taxon>
        <taxon>Panicoideae</taxon>
        <taxon>Andropogonodae</taxon>
        <taxon>Andropogoneae</taxon>
        <taxon>Tripsacinae</taxon>
        <taxon>Zea</taxon>
    </lineage>
</organism>
<protein>
    <recommendedName>
        <fullName evidence="6">Histone H2A/H2B/H3 domain-containing protein</fullName>
    </recommendedName>
</protein>
<dbReference type="Gene3D" id="1.10.20.10">
    <property type="entry name" value="Histone, subunit A"/>
    <property type="match status" value="1"/>
</dbReference>
<dbReference type="PANTHER" id="PTHR45810">
    <property type="entry name" value="HISTONE H3.2"/>
    <property type="match status" value="1"/>
</dbReference>
<dbReference type="GO" id="GO:0000786">
    <property type="term" value="C:nucleosome"/>
    <property type="evidence" value="ECO:0007669"/>
    <property type="project" value="InterPro"/>
</dbReference>